<evidence type="ECO:0000313" key="1">
    <source>
        <dbReference type="EMBL" id="CBA74472.1"/>
    </source>
</evidence>
<sequence>MNSTGRRLYNKTILSKITRLKDIKKFISLYPNYQANIYNEILLHLLIKTLENKNRYILYEVVILLISMT</sequence>
<gene>
    <name evidence="1" type="ORF">ARN_23170</name>
</gene>
<organism evidence="1">
    <name type="scientific">Arsenophonus nasoniae</name>
    <name type="common">son-killer infecting Nasonia vitripennis</name>
    <dbReference type="NCBI Taxonomy" id="638"/>
    <lineage>
        <taxon>Bacteria</taxon>
        <taxon>Pseudomonadati</taxon>
        <taxon>Pseudomonadota</taxon>
        <taxon>Gammaproteobacteria</taxon>
        <taxon>Enterobacterales</taxon>
        <taxon>Morganellaceae</taxon>
        <taxon>Arsenophonus</taxon>
    </lineage>
</organism>
<accession>D2U1A3</accession>
<protein>
    <submittedName>
        <fullName evidence="1">Uncharacterized protein</fullName>
    </submittedName>
</protein>
<dbReference type="AlphaFoldDB" id="D2U1A3"/>
<dbReference type="EMBL" id="FN545234">
    <property type="protein sequence ID" value="CBA74472.1"/>
    <property type="molecule type" value="Genomic_DNA"/>
</dbReference>
<reference evidence="1" key="1">
    <citation type="journal article" date="2010" name="Insect Mol. Biol.">
        <title>The draft genome sequence of Arsenophonus nasoniae, son-killer bacterium of Nasonia vitripennis, reveals genes associated with virulence and symbiosis.</title>
        <authorList>
            <person name="Wilkes T."/>
            <person name="Darby A.C."/>
            <person name="Choi J."/>
            <person name="Colborne J.K."/>
            <person name="Werren J.H."/>
            <person name="Hurst G.D.D."/>
        </authorList>
    </citation>
    <scope>NUCLEOTIDE SEQUENCE</scope>
</reference>
<name>D2U1A3_9GAMM</name>
<proteinExistence type="predicted"/>